<reference evidence="2 3" key="1">
    <citation type="submission" date="2018-05" db="EMBL/GenBank/DDBJ databases">
        <title>Genomic Encyclopedia of Type Strains, Phase IV (KMG-IV): sequencing the most valuable type-strain genomes for metagenomic binning, comparative biology and taxonomic classification.</title>
        <authorList>
            <person name="Goeker M."/>
        </authorList>
    </citation>
    <scope>NUCLEOTIDE SEQUENCE [LARGE SCALE GENOMIC DNA]</scope>
    <source>
        <strain evidence="2 3">DSM 44704</strain>
    </source>
</reference>
<dbReference type="AlphaFoldDB" id="A0A318K8V1"/>
<proteinExistence type="predicted"/>
<sequence>MDHNDEQPVPTDAEIRAAASELRETIALKSGELADRLLARPEFGTEDWKRDRDQRDTPEGHRRLAHWHLTKLRIDRAADIDPVGNVLNARGFGASWQQIGAAYGISAEDAAARWERSATAYIERYSGTAIIPARETTTSATETETTEDRPRNRIERSR</sequence>
<organism evidence="2 3">
    <name type="scientific">Nocardia tenerifensis</name>
    <dbReference type="NCBI Taxonomy" id="228006"/>
    <lineage>
        <taxon>Bacteria</taxon>
        <taxon>Bacillati</taxon>
        <taxon>Actinomycetota</taxon>
        <taxon>Actinomycetes</taxon>
        <taxon>Mycobacteriales</taxon>
        <taxon>Nocardiaceae</taxon>
        <taxon>Nocardia</taxon>
    </lineage>
</organism>
<name>A0A318K8V1_9NOCA</name>
<feature type="compositionally biased region" description="Basic and acidic residues" evidence="1">
    <location>
        <begin position="146"/>
        <end position="158"/>
    </location>
</feature>
<dbReference type="EMBL" id="QJKF01000003">
    <property type="protein sequence ID" value="PXX66928.1"/>
    <property type="molecule type" value="Genomic_DNA"/>
</dbReference>
<gene>
    <name evidence="2" type="ORF">DFR70_103683</name>
</gene>
<protein>
    <submittedName>
        <fullName evidence="2">Uncharacterized protein</fullName>
    </submittedName>
</protein>
<evidence type="ECO:0000313" key="2">
    <source>
        <dbReference type="EMBL" id="PXX66928.1"/>
    </source>
</evidence>
<feature type="region of interest" description="Disordered" evidence="1">
    <location>
        <begin position="133"/>
        <end position="158"/>
    </location>
</feature>
<comment type="caution">
    <text evidence="2">The sequence shown here is derived from an EMBL/GenBank/DDBJ whole genome shotgun (WGS) entry which is preliminary data.</text>
</comment>
<evidence type="ECO:0000256" key="1">
    <source>
        <dbReference type="SAM" id="MobiDB-lite"/>
    </source>
</evidence>
<evidence type="ECO:0000313" key="3">
    <source>
        <dbReference type="Proteomes" id="UP000247569"/>
    </source>
</evidence>
<keyword evidence="3" id="KW-1185">Reference proteome</keyword>
<accession>A0A318K8V1</accession>
<dbReference type="Proteomes" id="UP000247569">
    <property type="component" value="Unassembled WGS sequence"/>
</dbReference>